<protein>
    <submittedName>
        <fullName evidence="2">Uncharacterized protein</fullName>
    </submittedName>
</protein>
<evidence type="ECO:0000313" key="2">
    <source>
        <dbReference type="EMBL" id="KAJ7208596.1"/>
    </source>
</evidence>
<comment type="caution">
    <text evidence="2">The sequence shown here is derived from an EMBL/GenBank/DDBJ whole genome shotgun (WGS) entry which is preliminary data.</text>
</comment>
<dbReference type="AlphaFoldDB" id="A0AAD6VE23"/>
<dbReference type="Proteomes" id="UP001219525">
    <property type="component" value="Unassembled WGS sequence"/>
</dbReference>
<sequence length="288" mass="31117">MLVSHVCRLSIQDAVLMLAGSEPPPPQAILASLESAARLEPPLWTTAWSCLCFCSQPSCSHVPHHYARAAAHRLGDSHQRCARTIFLLPSVAHALTAAPGGGATGACALAGGAHAPRAAPMHEMAVHACARARCALRGSGDGSSGALGRRGGGGLRERRRRRWVTGATAGAGSDASRERLRVMGALERGEQDHGQRTPRSVHQAPPRRRAPRRCACGLLQGAPMSPSHHCCNRVPIPWLWHGKRDSTEIRSQHVRRNARFVTVSQSMEVARHTSFAIRMTHSKCRTRR</sequence>
<evidence type="ECO:0000256" key="1">
    <source>
        <dbReference type="SAM" id="MobiDB-lite"/>
    </source>
</evidence>
<accession>A0AAD6VE23</accession>
<feature type="region of interest" description="Disordered" evidence="1">
    <location>
        <begin position="137"/>
        <end position="210"/>
    </location>
</feature>
<dbReference type="EMBL" id="JARJCW010000033">
    <property type="protein sequence ID" value="KAJ7208596.1"/>
    <property type="molecule type" value="Genomic_DNA"/>
</dbReference>
<organism evidence="2 3">
    <name type="scientific">Mycena pura</name>
    <dbReference type="NCBI Taxonomy" id="153505"/>
    <lineage>
        <taxon>Eukaryota</taxon>
        <taxon>Fungi</taxon>
        <taxon>Dikarya</taxon>
        <taxon>Basidiomycota</taxon>
        <taxon>Agaricomycotina</taxon>
        <taxon>Agaricomycetes</taxon>
        <taxon>Agaricomycetidae</taxon>
        <taxon>Agaricales</taxon>
        <taxon>Marasmiineae</taxon>
        <taxon>Mycenaceae</taxon>
        <taxon>Mycena</taxon>
    </lineage>
</organism>
<proteinExistence type="predicted"/>
<keyword evidence="3" id="KW-1185">Reference proteome</keyword>
<reference evidence="2" key="1">
    <citation type="submission" date="2023-03" db="EMBL/GenBank/DDBJ databases">
        <title>Massive genome expansion in bonnet fungi (Mycena s.s.) driven by repeated elements and novel gene families across ecological guilds.</title>
        <authorList>
            <consortium name="Lawrence Berkeley National Laboratory"/>
            <person name="Harder C.B."/>
            <person name="Miyauchi S."/>
            <person name="Viragh M."/>
            <person name="Kuo A."/>
            <person name="Thoen E."/>
            <person name="Andreopoulos B."/>
            <person name="Lu D."/>
            <person name="Skrede I."/>
            <person name="Drula E."/>
            <person name="Henrissat B."/>
            <person name="Morin E."/>
            <person name="Kohler A."/>
            <person name="Barry K."/>
            <person name="LaButti K."/>
            <person name="Morin E."/>
            <person name="Salamov A."/>
            <person name="Lipzen A."/>
            <person name="Mereny Z."/>
            <person name="Hegedus B."/>
            <person name="Baldrian P."/>
            <person name="Stursova M."/>
            <person name="Weitz H."/>
            <person name="Taylor A."/>
            <person name="Grigoriev I.V."/>
            <person name="Nagy L.G."/>
            <person name="Martin F."/>
            <person name="Kauserud H."/>
        </authorList>
    </citation>
    <scope>NUCLEOTIDE SEQUENCE</scope>
    <source>
        <strain evidence="2">9144</strain>
    </source>
</reference>
<gene>
    <name evidence="2" type="ORF">GGX14DRAFT_453958</name>
</gene>
<feature type="compositionally biased region" description="Gly residues" evidence="1">
    <location>
        <begin position="139"/>
        <end position="154"/>
    </location>
</feature>
<name>A0AAD6VE23_9AGAR</name>
<feature type="compositionally biased region" description="Basic and acidic residues" evidence="1">
    <location>
        <begin position="175"/>
        <end position="195"/>
    </location>
</feature>
<evidence type="ECO:0000313" key="3">
    <source>
        <dbReference type="Proteomes" id="UP001219525"/>
    </source>
</evidence>